<dbReference type="EMBL" id="CP003167">
    <property type="protein sequence ID" value="AGB02174.1"/>
    <property type="molecule type" value="Genomic_DNA"/>
</dbReference>
<dbReference type="KEGG" id="mfo:Metfor_1126"/>
<reference evidence="2" key="1">
    <citation type="submission" date="2011-12" db="EMBL/GenBank/DDBJ databases">
        <title>Complete sequence of Methanoregula formicicum SMSP.</title>
        <authorList>
            <person name="Lucas S."/>
            <person name="Han J."/>
            <person name="Lapidus A."/>
            <person name="Cheng J.-F."/>
            <person name="Goodwin L."/>
            <person name="Pitluck S."/>
            <person name="Peters L."/>
            <person name="Ovchinnikova G."/>
            <person name="Teshima H."/>
            <person name="Detter J.C."/>
            <person name="Han C."/>
            <person name="Tapia R."/>
            <person name="Land M."/>
            <person name="Hauser L."/>
            <person name="Kyrpides N."/>
            <person name="Ivanova N."/>
            <person name="Pagani I."/>
            <person name="Imachi H."/>
            <person name="Tamaki H."/>
            <person name="Sekiguchi Y."/>
            <person name="Kamagata Y."/>
            <person name="Cadillo-Quiroz H."/>
            <person name="Zinder S."/>
            <person name="Liu W.-T."/>
            <person name="Woyke T."/>
        </authorList>
    </citation>
    <scope>NUCLEOTIDE SEQUENCE [LARGE SCALE GENOMIC DNA]</scope>
    <source>
        <strain evidence="2">DSM 22288 / NBRC 105244 / SMSP</strain>
    </source>
</reference>
<protein>
    <submittedName>
        <fullName evidence="1">Uncharacterized protein</fullName>
    </submittedName>
</protein>
<evidence type="ECO:0000313" key="2">
    <source>
        <dbReference type="Proteomes" id="UP000010824"/>
    </source>
</evidence>
<dbReference type="HOGENOM" id="CLU_2893236_0_0_2"/>
<dbReference type="RefSeq" id="WP_015285138.1">
    <property type="nucleotide sequence ID" value="NC_019943.1"/>
</dbReference>
<dbReference type="Proteomes" id="UP000010824">
    <property type="component" value="Chromosome"/>
</dbReference>
<accession>L0HGJ7</accession>
<gene>
    <name evidence="1" type="ordered locus">Metfor_1126</name>
</gene>
<proteinExistence type="predicted"/>
<dbReference type="GeneID" id="14310439"/>
<sequence length="62" mass="7268">MGKVIYEGDDFKRMPRADLLAVERLVKSGKLGIFEVKYKETKFKIEIKKKGMDTVVKRFRAM</sequence>
<keyword evidence="2" id="KW-1185">Reference proteome</keyword>
<reference evidence="1 2" key="2">
    <citation type="journal article" date="2014" name="Genome Announc.">
        <title>Complete Genome Sequence of Methanoregula formicica SMSPT, a Mesophilic Hydrogenotrophic Methanogen Isolated from a Methanogenic Upflow Anaerobic Sludge Blanket Reactor.</title>
        <authorList>
            <person name="Yamamoto K."/>
            <person name="Tamaki H."/>
            <person name="Cadillo-Quiroz H."/>
            <person name="Imachi H."/>
            <person name="Kyrpides N."/>
            <person name="Woyke T."/>
            <person name="Goodwin L."/>
            <person name="Zinder S.H."/>
            <person name="Kamagata Y."/>
            <person name="Liu W.T."/>
        </authorList>
    </citation>
    <scope>NUCLEOTIDE SEQUENCE [LARGE SCALE GENOMIC DNA]</scope>
    <source>
        <strain evidence="2">DSM 22288 / NBRC 105244 / SMSP</strain>
    </source>
</reference>
<dbReference type="InParanoid" id="L0HGJ7"/>
<dbReference type="OrthoDB" id="384731at2157"/>
<evidence type="ECO:0000313" key="1">
    <source>
        <dbReference type="EMBL" id="AGB02174.1"/>
    </source>
</evidence>
<name>L0HGJ7_METFS</name>
<organism evidence="1 2">
    <name type="scientific">Methanoregula formicica (strain DSM 22288 / NBRC 105244 / SMSP)</name>
    <dbReference type="NCBI Taxonomy" id="593750"/>
    <lineage>
        <taxon>Archaea</taxon>
        <taxon>Methanobacteriati</taxon>
        <taxon>Methanobacteriota</taxon>
        <taxon>Stenosarchaea group</taxon>
        <taxon>Methanomicrobia</taxon>
        <taxon>Methanomicrobiales</taxon>
        <taxon>Methanoregulaceae</taxon>
        <taxon>Methanoregula</taxon>
    </lineage>
</organism>
<dbReference type="STRING" id="593750.Metfor_1126"/>
<dbReference type="AlphaFoldDB" id="L0HGJ7"/>